<accession>U3KTH0</accession>
<geneLocation type="mitochondrion" evidence="14"/>
<keyword evidence="4 12" id="KW-0813">Transport</keyword>
<keyword evidence="7 12" id="KW-0375">Hydrogen ion transport</keyword>
<keyword evidence="5 12" id="KW-0138">CF(0)</keyword>
<evidence type="ECO:0000256" key="8">
    <source>
        <dbReference type="ARBA" id="ARBA00022989"/>
    </source>
</evidence>
<evidence type="ECO:0000256" key="2">
    <source>
        <dbReference type="ARBA" id="ARBA00008892"/>
    </source>
</evidence>
<keyword evidence="11 13" id="KW-0472">Membrane</keyword>
<dbReference type="GO" id="GO:0031966">
    <property type="term" value="C:mitochondrial membrane"/>
    <property type="evidence" value="ECO:0007669"/>
    <property type="project" value="UniProtKB-SubCell"/>
</dbReference>
<evidence type="ECO:0000256" key="11">
    <source>
        <dbReference type="ARBA" id="ARBA00023136"/>
    </source>
</evidence>
<evidence type="ECO:0000313" key="14">
    <source>
        <dbReference type="EMBL" id="AEV44837.1"/>
    </source>
</evidence>
<evidence type="ECO:0000256" key="1">
    <source>
        <dbReference type="ARBA" id="ARBA00004304"/>
    </source>
</evidence>
<evidence type="ECO:0000256" key="13">
    <source>
        <dbReference type="SAM" id="Phobius"/>
    </source>
</evidence>
<sequence length="52" mass="6157">MPQMAPMMWSIIALISLSSLLISYLNLFFFLNFSPKKQKKMNLKTSETNWSW</sequence>
<dbReference type="Pfam" id="PF00895">
    <property type="entry name" value="ATP-synt_8"/>
    <property type="match status" value="1"/>
</dbReference>
<keyword evidence="9 12" id="KW-0406">Ion transport</keyword>
<dbReference type="RefSeq" id="YP_008757572.1">
    <property type="nucleotide sequence ID" value="NC_022672.1"/>
</dbReference>
<dbReference type="GO" id="GO:0015986">
    <property type="term" value="P:proton motive force-driven ATP synthesis"/>
    <property type="evidence" value="ECO:0007669"/>
    <property type="project" value="InterPro"/>
</dbReference>
<name>U3KTH0_9HEXA</name>
<dbReference type="AlphaFoldDB" id="U3KTH0"/>
<comment type="similarity">
    <text evidence="2 12">Belongs to the ATPase protein 8 family.</text>
</comment>
<evidence type="ECO:0000256" key="7">
    <source>
        <dbReference type="ARBA" id="ARBA00022781"/>
    </source>
</evidence>
<evidence type="ECO:0000256" key="12">
    <source>
        <dbReference type="RuleBase" id="RU003661"/>
    </source>
</evidence>
<dbReference type="GeneID" id="17427340"/>
<dbReference type="InterPro" id="IPR001421">
    <property type="entry name" value="ATP8_metazoa"/>
</dbReference>
<reference evidence="14" key="1">
    <citation type="submission" date="2011-11" db="EMBL/GenBank/DDBJ databases">
        <authorList>
            <person name="Chen W.-J."/>
            <person name="Luan Y.-X."/>
        </authorList>
    </citation>
    <scope>NUCLEOTIDE SEQUENCE</scope>
</reference>
<gene>
    <name evidence="14" type="primary">ATP8</name>
</gene>
<comment type="subunit">
    <text evidence="3">F-type ATPases have 2 components, CF(1) - the catalytic core - and CF(0) - the membrane proton channel.</text>
</comment>
<organism evidence="14">
    <name type="scientific">Octostigma sinensis</name>
    <dbReference type="NCBI Taxonomy" id="211997"/>
    <lineage>
        <taxon>Eukaryota</taxon>
        <taxon>Metazoa</taxon>
        <taxon>Ecdysozoa</taxon>
        <taxon>Arthropoda</taxon>
        <taxon>Hexapoda</taxon>
        <taxon>Diplura</taxon>
        <taxon>Rhabdura</taxon>
        <taxon>Projapygoidea</taxon>
        <taxon>Octostigmatidae</taxon>
        <taxon>Octostigma</taxon>
    </lineage>
</organism>
<evidence type="ECO:0000256" key="5">
    <source>
        <dbReference type="ARBA" id="ARBA00022547"/>
    </source>
</evidence>
<evidence type="ECO:0000256" key="3">
    <source>
        <dbReference type="ARBA" id="ARBA00011291"/>
    </source>
</evidence>
<proteinExistence type="inferred from homology"/>
<evidence type="ECO:0000256" key="10">
    <source>
        <dbReference type="ARBA" id="ARBA00023128"/>
    </source>
</evidence>
<reference evidence="14" key="2">
    <citation type="journal article" date="2014" name="Genome Biol. Evol.">
        <title>Comparative analysis of mitochondrial genomes in diplura (hexapoda, arthropoda): taxon sampling is crucial for phylogenetic inferences.</title>
        <authorList>
            <person name="Chen W.J."/>
            <person name="Koch M."/>
            <person name="Mallatt J.M."/>
            <person name="Luan Y.X."/>
        </authorList>
    </citation>
    <scope>NUCLEOTIDE SEQUENCE</scope>
</reference>
<evidence type="ECO:0000256" key="9">
    <source>
        <dbReference type="ARBA" id="ARBA00023065"/>
    </source>
</evidence>
<keyword evidence="10 12" id="KW-0496">Mitochondrion</keyword>
<evidence type="ECO:0000256" key="4">
    <source>
        <dbReference type="ARBA" id="ARBA00022448"/>
    </source>
</evidence>
<dbReference type="GO" id="GO:0045259">
    <property type="term" value="C:proton-transporting ATP synthase complex"/>
    <property type="evidence" value="ECO:0007669"/>
    <property type="project" value="UniProtKB-KW"/>
</dbReference>
<dbReference type="EMBL" id="JN990598">
    <property type="protein sequence ID" value="AEV44837.1"/>
    <property type="molecule type" value="Genomic_DNA"/>
</dbReference>
<protein>
    <recommendedName>
        <fullName evidence="12">ATP synthase complex subunit 8</fullName>
    </recommendedName>
</protein>
<dbReference type="GO" id="GO:0015078">
    <property type="term" value="F:proton transmembrane transporter activity"/>
    <property type="evidence" value="ECO:0007669"/>
    <property type="project" value="InterPro"/>
</dbReference>
<comment type="subcellular location">
    <subcellularLocation>
        <location evidence="1 12">Mitochondrion membrane</location>
        <topology evidence="1 12">Single-pass membrane protein</topology>
    </subcellularLocation>
</comment>
<keyword evidence="6 12" id="KW-0812">Transmembrane</keyword>
<keyword evidence="8 13" id="KW-1133">Transmembrane helix</keyword>
<evidence type="ECO:0000256" key="6">
    <source>
        <dbReference type="ARBA" id="ARBA00022692"/>
    </source>
</evidence>
<feature type="transmembrane region" description="Helical" evidence="13">
    <location>
        <begin position="6"/>
        <end position="31"/>
    </location>
</feature>
<dbReference type="CTD" id="4509"/>